<sequence>MKLRNLMYATMIACAFASCSNDDVPTPDNGNPDAQGGTSLTVKFDKAADTKASGDIASLSMLVFNADGKLEVVGTKVNTPAVEGGSDAVAHAELTAGVKEVALIANYTVPTNLIGETKEEVFTALNKTFDSELEVGAALTMNSKIYTGVVVAAEKKNVFGFTTEPTGYVNVEGLSDNDLKKPVKLYRNVAKVVLNKISAKVTTDENKPKYSDPQLDLKEIFILQGHKKTNLMGEDWKEYGSTNVENEWYSAYEHTTDWLNKDDKYTLVDNPTVPDGTPSWIKTTITGTVTTSNAYETVNSFYVYENTNLTNRTLLVVKGDFSYKINDIDRKTESDRYYTIALGENFQVSAGESNVASELLTLRGVTGNDGKYNGLYRNLQYDLTLTVTGPGYQTPGGGGDPTTLDVQCVVVPFGYVSQDVEI</sequence>
<dbReference type="Pfam" id="PF06321">
    <property type="entry name" value="P_gingi_FimA"/>
    <property type="match status" value="1"/>
</dbReference>
<evidence type="ECO:0000256" key="1">
    <source>
        <dbReference type="ARBA" id="ARBA00004561"/>
    </source>
</evidence>
<dbReference type="AlphaFoldDB" id="A0A414C080"/>
<dbReference type="GO" id="GO:0009289">
    <property type="term" value="C:pilus"/>
    <property type="evidence" value="ECO:0007669"/>
    <property type="project" value="UniProtKB-SubCell"/>
</dbReference>
<evidence type="ECO:0000259" key="6">
    <source>
        <dbReference type="Pfam" id="PF06321"/>
    </source>
</evidence>
<evidence type="ECO:0000256" key="3">
    <source>
        <dbReference type="ARBA" id="ARBA00022729"/>
    </source>
</evidence>
<evidence type="ECO:0000313" key="9">
    <source>
        <dbReference type="Proteomes" id="UP000286260"/>
    </source>
</evidence>
<dbReference type="PROSITE" id="PS51257">
    <property type="entry name" value="PROKAR_LIPOPROTEIN"/>
    <property type="match status" value="1"/>
</dbReference>
<feature type="chain" id="PRO_5019199725" evidence="5">
    <location>
        <begin position="18"/>
        <end position="422"/>
    </location>
</feature>
<dbReference type="Proteomes" id="UP000286260">
    <property type="component" value="Unassembled WGS sequence"/>
</dbReference>
<evidence type="ECO:0000256" key="5">
    <source>
        <dbReference type="SAM" id="SignalP"/>
    </source>
</evidence>
<reference evidence="8 9" key="1">
    <citation type="submission" date="2018-08" db="EMBL/GenBank/DDBJ databases">
        <title>A genome reference for cultivated species of the human gut microbiota.</title>
        <authorList>
            <person name="Zou Y."/>
            <person name="Xue W."/>
            <person name="Luo G."/>
        </authorList>
    </citation>
    <scope>NUCLEOTIDE SEQUENCE [LARGE SCALE GENOMIC DNA]</scope>
    <source>
        <strain evidence="8 9">AM34-17</strain>
    </source>
</reference>
<name>A0A414C080_9BACT</name>
<evidence type="ECO:0000256" key="4">
    <source>
        <dbReference type="ARBA" id="ARBA00023263"/>
    </source>
</evidence>
<comment type="caution">
    <text evidence="8">The sequence shown here is derived from an EMBL/GenBank/DDBJ whole genome shotgun (WGS) entry which is preliminary data.</text>
</comment>
<accession>A0A414C080</accession>
<dbReference type="Pfam" id="PF22492">
    <property type="entry name" value="FimA4_C"/>
    <property type="match status" value="1"/>
</dbReference>
<evidence type="ECO:0000256" key="2">
    <source>
        <dbReference type="ARBA" id="ARBA00006011"/>
    </source>
</evidence>
<feature type="signal peptide" evidence="5">
    <location>
        <begin position="1"/>
        <end position="17"/>
    </location>
</feature>
<protein>
    <submittedName>
        <fullName evidence="8">Uncharacterized protein</fullName>
    </submittedName>
</protein>
<dbReference type="InterPro" id="IPR029141">
    <property type="entry name" value="FimA_N"/>
</dbReference>
<feature type="domain" description="Major fimbrium subunit FimA C-terminal" evidence="7">
    <location>
        <begin position="280"/>
        <end position="411"/>
    </location>
</feature>
<comment type="subcellular location">
    <subcellularLocation>
        <location evidence="1">Fimbrium</location>
    </subcellularLocation>
</comment>
<proteinExistence type="inferred from homology"/>
<keyword evidence="3 5" id="KW-0732">Signal</keyword>
<evidence type="ECO:0000259" key="7">
    <source>
        <dbReference type="Pfam" id="PF22492"/>
    </source>
</evidence>
<dbReference type="Gene3D" id="2.60.40.3690">
    <property type="match status" value="1"/>
</dbReference>
<comment type="similarity">
    <text evidence="2">Belongs to the bacteroidetes fimbrillin superfamily. FimA/Mfa1 family.</text>
</comment>
<feature type="domain" description="Major fimbrial subunit protein N-terminal" evidence="6">
    <location>
        <begin position="43"/>
        <end position="187"/>
    </location>
</feature>
<organism evidence="8 9">
    <name type="scientific">Parabacteroides merdae</name>
    <dbReference type="NCBI Taxonomy" id="46503"/>
    <lineage>
        <taxon>Bacteria</taxon>
        <taxon>Pseudomonadati</taxon>
        <taxon>Bacteroidota</taxon>
        <taxon>Bacteroidia</taxon>
        <taxon>Bacteroidales</taxon>
        <taxon>Tannerellaceae</taxon>
        <taxon>Parabacteroides</taxon>
    </lineage>
</organism>
<dbReference type="RefSeq" id="WP_122204270.1">
    <property type="nucleotide sequence ID" value="NZ_QSII01000008.1"/>
</dbReference>
<dbReference type="InterPro" id="IPR053878">
    <property type="entry name" value="FimA_C"/>
</dbReference>
<dbReference type="EMBL" id="QSII01000008">
    <property type="protein sequence ID" value="RHC86618.1"/>
    <property type="molecule type" value="Genomic_DNA"/>
</dbReference>
<evidence type="ECO:0000313" key="8">
    <source>
        <dbReference type="EMBL" id="RHC86618.1"/>
    </source>
</evidence>
<keyword evidence="4" id="KW-0281">Fimbrium</keyword>
<gene>
    <name evidence="8" type="ORF">DW828_08065</name>
</gene>